<evidence type="ECO:0000313" key="3">
    <source>
        <dbReference type="Proteomes" id="UP000479710"/>
    </source>
</evidence>
<feature type="compositionally biased region" description="Pro residues" evidence="1">
    <location>
        <begin position="82"/>
        <end position="99"/>
    </location>
</feature>
<sequence>MKNCSRDERSKEKNNNFSWQEHVTCPEVMFMAVTGEWTRARTRHRAESHGPESECHFETHTDKRRDIKREGQGGYRLRPSRALPPPSSTSPATRPPIPPAEVNSHRTLFSLCSPSKAIVSGDFSDSTMKATATTGRLPFPMLTRTNYVA</sequence>
<dbReference type="AlphaFoldDB" id="A0A6G1BQ27"/>
<organism evidence="2 3">
    <name type="scientific">Oryza meyeriana var. granulata</name>
    <dbReference type="NCBI Taxonomy" id="110450"/>
    <lineage>
        <taxon>Eukaryota</taxon>
        <taxon>Viridiplantae</taxon>
        <taxon>Streptophyta</taxon>
        <taxon>Embryophyta</taxon>
        <taxon>Tracheophyta</taxon>
        <taxon>Spermatophyta</taxon>
        <taxon>Magnoliopsida</taxon>
        <taxon>Liliopsida</taxon>
        <taxon>Poales</taxon>
        <taxon>Poaceae</taxon>
        <taxon>BOP clade</taxon>
        <taxon>Oryzoideae</taxon>
        <taxon>Oryzeae</taxon>
        <taxon>Oryzinae</taxon>
        <taxon>Oryza</taxon>
        <taxon>Oryza meyeriana</taxon>
    </lineage>
</organism>
<evidence type="ECO:0000313" key="2">
    <source>
        <dbReference type="EMBL" id="KAF0889493.1"/>
    </source>
</evidence>
<comment type="caution">
    <text evidence="2">The sequence shown here is derived from an EMBL/GenBank/DDBJ whole genome shotgun (WGS) entry which is preliminary data.</text>
</comment>
<keyword evidence="3" id="KW-1185">Reference proteome</keyword>
<name>A0A6G1BQ27_9ORYZ</name>
<gene>
    <name evidence="2" type="ORF">E2562_024548</name>
</gene>
<proteinExistence type="predicted"/>
<feature type="region of interest" description="Disordered" evidence="1">
    <location>
        <begin position="41"/>
        <end position="102"/>
    </location>
</feature>
<feature type="compositionally biased region" description="Basic and acidic residues" evidence="1">
    <location>
        <begin position="45"/>
        <end position="71"/>
    </location>
</feature>
<dbReference type="EMBL" id="SPHZ02000012">
    <property type="protein sequence ID" value="KAF0889493.1"/>
    <property type="molecule type" value="Genomic_DNA"/>
</dbReference>
<reference evidence="2 3" key="1">
    <citation type="submission" date="2019-11" db="EMBL/GenBank/DDBJ databases">
        <title>Whole genome sequence of Oryza granulata.</title>
        <authorList>
            <person name="Li W."/>
        </authorList>
    </citation>
    <scope>NUCLEOTIDE SEQUENCE [LARGE SCALE GENOMIC DNA]</scope>
    <source>
        <strain evidence="3">cv. Menghai</strain>
        <tissue evidence="2">Leaf</tissue>
    </source>
</reference>
<evidence type="ECO:0000256" key="1">
    <source>
        <dbReference type="SAM" id="MobiDB-lite"/>
    </source>
</evidence>
<protein>
    <submittedName>
        <fullName evidence="2">Uncharacterized protein</fullName>
    </submittedName>
</protein>
<accession>A0A6G1BQ27</accession>
<dbReference type="Proteomes" id="UP000479710">
    <property type="component" value="Unassembled WGS sequence"/>
</dbReference>